<name>A0A381KQ40_9ENTR</name>
<proteinExistence type="predicted"/>
<gene>
    <name evidence="1" type="ORF">NCTC12119_04804</name>
</gene>
<evidence type="ECO:0000313" key="2">
    <source>
        <dbReference type="Proteomes" id="UP000255528"/>
    </source>
</evidence>
<dbReference type="EMBL" id="UIGI01000002">
    <property type="protein sequence ID" value="SUY92775.1"/>
    <property type="molecule type" value="Genomic_DNA"/>
</dbReference>
<dbReference type="RefSeq" id="WP_115632015.1">
    <property type="nucleotide sequence ID" value="NZ_UIGI01000002.1"/>
</dbReference>
<dbReference type="AlphaFoldDB" id="A0A381KQ40"/>
<dbReference type="Proteomes" id="UP000255528">
    <property type="component" value="Unassembled WGS sequence"/>
</dbReference>
<sequence>MSKLISNIIKSFLGANGMNIEVVDLVTTDNSDGTISSVSFNADLSFAFLSQQAVEYCNQYSTLPFEMPVEEILLPAVNRLAKARNGRVSLDAIRMPFKCNFGESSGETDSFSMLDCPYNREILNYIYRSDVGTDAKGVHEKLTGLTSYIYRNLFAFFCSKVTFAISVHNKTCDDQKIRQHMQFDFDGEYVRYDGVEIKSFGYPLIVLQKLLAPDSISSREDGKWVIRNAERYLSGKLKTRKLFVEYNSIFYGLSDNKHENHSISEQEITSANGIKTFRKCFVKTLLVSGAHERYRMNMELEHAQRYNY</sequence>
<organism evidence="1 2">
    <name type="scientific">Buttiauxella agrestis</name>
    <dbReference type="NCBI Taxonomy" id="82977"/>
    <lineage>
        <taxon>Bacteria</taxon>
        <taxon>Pseudomonadati</taxon>
        <taxon>Pseudomonadota</taxon>
        <taxon>Gammaproteobacteria</taxon>
        <taxon>Enterobacterales</taxon>
        <taxon>Enterobacteriaceae</taxon>
        <taxon>Buttiauxella</taxon>
    </lineage>
</organism>
<accession>A0A381KQ40</accession>
<evidence type="ECO:0000313" key="1">
    <source>
        <dbReference type="EMBL" id="SUY92775.1"/>
    </source>
</evidence>
<protein>
    <submittedName>
        <fullName evidence="1">Uncharacterized protein</fullName>
    </submittedName>
</protein>
<reference evidence="1 2" key="1">
    <citation type="submission" date="2018-06" db="EMBL/GenBank/DDBJ databases">
        <authorList>
            <consortium name="Pathogen Informatics"/>
            <person name="Doyle S."/>
        </authorList>
    </citation>
    <scope>NUCLEOTIDE SEQUENCE [LARGE SCALE GENOMIC DNA]</scope>
    <source>
        <strain evidence="1 2">NCTC12119</strain>
    </source>
</reference>